<dbReference type="KEGG" id="pacp:FAZ97_15730"/>
<accession>A0A7Z2J9J8</accession>
<feature type="domain" description="TniQ" evidence="1">
    <location>
        <begin position="7"/>
        <end position="150"/>
    </location>
</feature>
<dbReference type="RefSeq" id="WP_158759398.1">
    <property type="nucleotide sequence ID" value="NZ_CP046910.1"/>
</dbReference>
<dbReference type="InterPro" id="IPR009492">
    <property type="entry name" value="TniQ"/>
</dbReference>
<evidence type="ECO:0000259" key="1">
    <source>
        <dbReference type="Pfam" id="PF06527"/>
    </source>
</evidence>
<keyword evidence="3" id="KW-1185">Reference proteome</keyword>
<dbReference type="Proteomes" id="UP000434209">
    <property type="component" value="Chromosome 2"/>
</dbReference>
<evidence type="ECO:0000313" key="3">
    <source>
        <dbReference type="Proteomes" id="UP000434209"/>
    </source>
</evidence>
<dbReference type="Pfam" id="PF06527">
    <property type="entry name" value="TniQ"/>
    <property type="match status" value="1"/>
</dbReference>
<dbReference type="AlphaFoldDB" id="A0A7Z2J9J8"/>
<protein>
    <recommendedName>
        <fullName evidence="1">TniQ domain-containing protein</fullName>
    </recommendedName>
</protein>
<reference evidence="2 3" key="1">
    <citation type="submission" date="2019-12" db="EMBL/GenBank/DDBJ databases">
        <title>Paraburkholderia acidiphila 7Q-K02 sp. nov and Paraburkholderia acidisoli DHF22 sp. nov., two strains isolated from forest soil.</title>
        <authorList>
            <person name="Gao Z."/>
            <person name="Qiu L."/>
        </authorList>
    </citation>
    <scope>NUCLEOTIDE SEQUENCE [LARGE SCALE GENOMIC DNA]</scope>
    <source>
        <strain evidence="2 3">7Q-K02</strain>
    </source>
</reference>
<organism evidence="2 3">
    <name type="scientific">Paraburkholderia acidiphila</name>
    <dbReference type="NCBI Taxonomy" id="2571747"/>
    <lineage>
        <taxon>Bacteria</taxon>
        <taxon>Pseudomonadati</taxon>
        <taxon>Pseudomonadota</taxon>
        <taxon>Betaproteobacteria</taxon>
        <taxon>Burkholderiales</taxon>
        <taxon>Burkholderiaceae</taxon>
        <taxon>Paraburkholderia</taxon>
    </lineage>
</organism>
<sequence length="220" mass="24550">MAVYLDEPLPDEILFSVIARYVENAGIENVPEFLRILMGDGMYQPGKVDPFAHLVDETSRAWGMTARDISERLTLAPFYAAIFAGEGRMTAVVKRLRCAPWSGYIASGKPGIRYCEACWREDDGNNYPRYWRRTHQIPGVVVCPSHRCVLFGMGSTYTRTLLRAAAQRDGGTPVVAGSLEEARDWCTVAILARQLLCGDARWSRFGGEGPHRALQPYSDT</sequence>
<evidence type="ECO:0000313" key="2">
    <source>
        <dbReference type="EMBL" id="QGZ56436.1"/>
    </source>
</evidence>
<name>A0A7Z2J9J8_9BURK</name>
<dbReference type="OrthoDB" id="470139at2"/>
<gene>
    <name evidence="2" type="ORF">FAZ97_15730</name>
</gene>
<proteinExistence type="predicted"/>
<dbReference type="EMBL" id="CP046910">
    <property type="protein sequence ID" value="QGZ56436.1"/>
    <property type="molecule type" value="Genomic_DNA"/>
</dbReference>